<comment type="similarity">
    <text evidence="3">Belongs to the short-chain dehydrogenases/reductases (SDR) family.</text>
</comment>
<comment type="function">
    <text evidence="18">Component of the heterotetramer complex KAR (3-ketoacyl-[acyl carrier protein] reductase or 3-ketoacyl-[ACP] reductase) that forms part of the mitochondrial fatty acid synthase (mtFAS). Beta-subunit of the KAR heterotetramer complex, responsible for the 3-ketoacyl-ACP reductase activity of the mtFAS, reduces 3-oxoacyl-[ACP] to (3R)-hydroxyacyl-[ACP] in a NADPH-dependent manner with no chain length preference, thereby participating in mitochondrial fatty acid biosynthesis. The homotetramer has NADPH-dependent quinone reductase activity (in vitro), hence could play a role in protection against cytotoxicity of exogenous quinones. As a heterotetramer, it can also reduce 9,10-phenanthrenequinone, 1,4-benzoquinone and various other o-quinones and p-quinones (in vitro).</text>
</comment>
<dbReference type="InterPro" id="IPR036291">
    <property type="entry name" value="NAD(P)-bd_dom_sf"/>
</dbReference>
<comment type="catalytic activity">
    <reaction evidence="16">
        <text>a (3R)-hydroxyacyl-[ACP] + NADP(+) = a 3-oxoacyl-[ACP] + NADPH + H(+)</text>
        <dbReference type="Rhea" id="RHEA:17397"/>
        <dbReference type="Rhea" id="RHEA-COMP:9916"/>
        <dbReference type="Rhea" id="RHEA-COMP:9945"/>
        <dbReference type="ChEBI" id="CHEBI:15378"/>
        <dbReference type="ChEBI" id="CHEBI:57783"/>
        <dbReference type="ChEBI" id="CHEBI:58349"/>
        <dbReference type="ChEBI" id="CHEBI:78776"/>
        <dbReference type="ChEBI" id="CHEBI:78827"/>
        <dbReference type="EC" id="1.1.1.100"/>
    </reaction>
    <physiologicalReaction direction="right-to-left" evidence="16">
        <dbReference type="Rhea" id="RHEA:17399"/>
    </physiologicalReaction>
</comment>
<organism evidence="23 24">
    <name type="scientific">Fukomys damarensis</name>
    <name type="common">Damaraland mole rat</name>
    <name type="synonym">Cryptomys damarensis</name>
    <dbReference type="NCBI Taxonomy" id="885580"/>
    <lineage>
        <taxon>Eukaryota</taxon>
        <taxon>Metazoa</taxon>
        <taxon>Chordata</taxon>
        <taxon>Craniata</taxon>
        <taxon>Vertebrata</taxon>
        <taxon>Euteleostomi</taxon>
        <taxon>Mammalia</taxon>
        <taxon>Eutheria</taxon>
        <taxon>Euarchontoglires</taxon>
        <taxon>Glires</taxon>
        <taxon>Rodentia</taxon>
        <taxon>Hystricomorpha</taxon>
        <taxon>Bathyergidae</taxon>
        <taxon>Fukomys</taxon>
    </lineage>
</organism>
<evidence type="ECO:0000313" key="24">
    <source>
        <dbReference type="Proteomes" id="UP000028990"/>
    </source>
</evidence>
<evidence type="ECO:0000256" key="10">
    <source>
        <dbReference type="ARBA" id="ARBA00023027"/>
    </source>
</evidence>
<evidence type="ECO:0000256" key="17">
    <source>
        <dbReference type="ARBA" id="ARBA00050928"/>
    </source>
</evidence>
<dbReference type="GO" id="GO:0008753">
    <property type="term" value="F:NADPH dehydrogenase (quinone) activity"/>
    <property type="evidence" value="ECO:0007669"/>
    <property type="project" value="UniProtKB-EC"/>
</dbReference>
<dbReference type="Proteomes" id="UP000028990">
    <property type="component" value="Unassembled WGS sequence"/>
</dbReference>
<dbReference type="PANTHER" id="PTHR42760:SF133">
    <property type="entry name" value="3-OXOACYL-[ACYL-CARRIER-PROTEIN] REDUCTASE"/>
    <property type="match status" value="1"/>
</dbReference>
<dbReference type="FunFam" id="3.40.50.720:FF:000285">
    <property type="entry name" value="Carbonyl reductase family member 4"/>
    <property type="match status" value="1"/>
</dbReference>
<reference evidence="23 24" key="1">
    <citation type="submission" date="2013-11" db="EMBL/GenBank/DDBJ databases">
        <title>The Damaraland mole rat (Fukomys damarensis) genome and evolution of African mole rats.</title>
        <authorList>
            <person name="Gladyshev V.N."/>
            <person name="Fang X."/>
        </authorList>
    </citation>
    <scope>NUCLEOTIDE SEQUENCE [LARGE SCALE GENOMIC DNA]</scope>
    <source>
        <tissue evidence="23">Liver</tissue>
    </source>
</reference>
<evidence type="ECO:0000256" key="15">
    <source>
        <dbReference type="ARBA" id="ARBA00041707"/>
    </source>
</evidence>
<evidence type="ECO:0000256" key="21">
    <source>
        <dbReference type="ARBA" id="ARBA00080276"/>
    </source>
</evidence>
<evidence type="ECO:0000256" key="18">
    <source>
        <dbReference type="ARBA" id="ARBA00057147"/>
    </source>
</evidence>
<keyword evidence="12" id="KW-0496">Mitochondrion</keyword>
<feature type="domain" description="Ketoreductase" evidence="22">
    <location>
        <begin position="3"/>
        <end position="184"/>
    </location>
</feature>
<dbReference type="GO" id="GO:0004316">
    <property type="term" value="F:3-oxoacyl-[acyl-carrier-protein] reductase (NADPH) activity"/>
    <property type="evidence" value="ECO:0007669"/>
    <property type="project" value="UniProtKB-EC"/>
</dbReference>
<dbReference type="InterPro" id="IPR020904">
    <property type="entry name" value="Sc_DH/Rdtase_CS"/>
</dbReference>
<dbReference type="EMBL" id="KN122369">
    <property type="protein sequence ID" value="KFO30863.1"/>
    <property type="molecule type" value="Genomic_DNA"/>
</dbReference>
<dbReference type="GO" id="GO:0005759">
    <property type="term" value="C:mitochondrial matrix"/>
    <property type="evidence" value="ECO:0007669"/>
    <property type="project" value="UniProtKB-SubCell"/>
</dbReference>
<dbReference type="eggNOG" id="KOG1200">
    <property type="taxonomic scope" value="Eukaryota"/>
</dbReference>
<dbReference type="STRING" id="885580.ENSFDAP00000000149"/>
<sequence>MNKVCAIFGGSRGIGRAVAQLMAQKGYRLAIVARNLEGAKAAAGELGGNHLAFSCDVAKEHDVQNTFEMMEKHLGQVNFLVNAAGINRDSLLIRTKSEDMLSLLHTNLLGSMLTCKAAMRTMIQQQGGSIVNVGSIIGLKGNSGQSAYSASKGGLIGFSRALAKEVAKKKIRVNVVAPGFVRTDMTKHLKEEHLKKSIPLGRFGETIEVAHAIVFLLESPYVTGHVLVVDGGLQLLI</sequence>
<protein>
    <recommendedName>
        <fullName evidence="5">3-oxoacyl-[acyl-carrier-protein] reductase</fullName>
        <ecNumber evidence="4">1.1.1.100</ecNumber>
        <ecNumber evidence="20">1.6.5.10</ecNumber>
    </recommendedName>
    <alternativeName>
        <fullName evidence="15">3-ketoacyl-[acyl-carrier-protein] reductase beta subunit</fullName>
    </alternativeName>
    <alternativeName>
        <fullName evidence="21">Carbonyl reductase family member 4</fullName>
    </alternativeName>
    <alternativeName>
        <fullName evidence="14">Quinone reductase CBR4</fullName>
    </alternativeName>
</protein>
<evidence type="ECO:0000313" key="23">
    <source>
        <dbReference type="EMBL" id="KFO30863.1"/>
    </source>
</evidence>
<keyword evidence="8" id="KW-0521">NADP</keyword>
<evidence type="ECO:0000256" key="14">
    <source>
        <dbReference type="ARBA" id="ARBA00041580"/>
    </source>
</evidence>
<evidence type="ECO:0000256" key="3">
    <source>
        <dbReference type="ARBA" id="ARBA00006484"/>
    </source>
</evidence>
<evidence type="ECO:0000256" key="20">
    <source>
        <dbReference type="ARBA" id="ARBA00066843"/>
    </source>
</evidence>
<dbReference type="PANTHER" id="PTHR42760">
    <property type="entry name" value="SHORT-CHAIN DEHYDROGENASES/REDUCTASES FAMILY MEMBER"/>
    <property type="match status" value="1"/>
</dbReference>
<evidence type="ECO:0000256" key="8">
    <source>
        <dbReference type="ARBA" id="ARBA00022857"/>
    </source>
</evidence>
<dbReference type="GO" id="GO:0006633">
    <property type="term" value="P:fatty acid biosynthetic process"/>
    <property type="evidence" value="ECO:0007669"/>
    <property type="project" value="UniProtKB-KW"/>
</dbReference>
<evidence type="ECO:0000256" key="13">
    <source>
        <dbReference type="ARBA" id="ARBA00023160"/>
    </source>
</evidence>
<evidence type="ECO:0000256" key="7">
    <source>
        <dbReference type="ARBA" id="ARBA00022832"/>
    </source>
</evidence>
<dbReference type="Gene3D" id="3.40.50.720">
    <property type="entry name" value="NAD(P)-binding Rossmann-like Domain"/>
    <property type="match status" value="1"/>
</dbReference>
<evidence type="ECO:0000256" key="4">
    <source>
        <dbReference type="ARBA" id="ARBA00012948"/>
    </source>
</evidence>
<dbReference type="EC" id="1.1.1.100" evidence="4"/>
<evidence type="ECO:0000256" key="16">
    <source>
        <dbReference type="ARBA" id="ARBA00047400"/>
    </source>
</evidence>
<comment type="catalytic activity">
    <reaction evidence="17">
        <text>a quinone + NADPH + H(+) = a quinol + NADP(+)</text>
        <dbReference type="Rhea" id="RHEA:46164"/>
        <dbReference type="ChEBI" id="CHEBI:15378"/>
        <dbReference type="ChEBI" id="CHEBI:24646"/>
        <dbReference type="ChEBI" id="CHEBI:57783"/>
        <dbReference type="ChEBI" id="CHEBI:58349"/>
        <dbReference type="ChEBI" id="CHEBI:132124"/>
        <dbReference type="EC" id="1.6.5.10"/>
    </reaction>
    <physiologicalReaction direction="left-to-right" evidence="17">
        <dbReference type="Rhea" id="RHEA:46165"/>
    </physiologicalReaction>
</comment>
<evidence type="ECO:0000256" key="6">
    <source>
        <dbReference type="ARBA" id="ARBA00022516"/>
    </source>
</evidence>
<dbReference type="SMART" id="SM00822">
    <property type="entry name" value="PKS_KR"/>
    <property type="match status" value="1"/>
</dbReference>
<evidence type="ECO:0000259" key="22">
    <source>
        <dbReference type="SMART" id="SM00822"/>
    </source>
</evidence>
<keyword evidence="7" id="KW-0276">Fatty acid metabolism</keyword>
<comment type="pathway">
    <text evidence="2">Lipid metabolism; fatty acid biosynthesis.</text>
</comment>
<evidence type="ECO:0000256" key="2">
    <source>
        <dbReference type="ARBA" id="ARBA00005194"/>
    </source>
</evidence>
<keyword evidence="6" id="KW-0444">Lipid biosynthesis</keyword>
<evidence type="ECO:0000256" key="1">
    <source>
        <dbReference type="ARBA" id="ARBA00004305"/>
    </source>
</evidence>
<evidence type="ECO:0000256" key="11">
    <source>
        <dbReference type="ARBA" id="ARBA00023098"/>
    </source>
</evidence>
<dbReference type="OrthoDB" id="294295at2759"/>
<keyword evidence="11" id="KW-0443">Lipid metabolism</keyword>
<keyword evidence="9" id="KW-0560">Oxidoreductase</keyword>
<dbReference type="AlphaFoldDB" id="A0A091DK53"/>
<keyword evidence="24" id="KW-1185">Reference proteome</keyword>
<evidence type="ECO:0000256" key="9">
    <source>
        <dbReference type="ARBA" id="ARBA00023002"/>
    </source>
</evidence>
<keyword evidence="13" id="KW-0275">Fatty acid biosynthesis</keyword>
<dbReference type="EC" id="1.6.5.10" evidence="20"/>
<keyword evidence="10" id="KW-0520">NAD</keyword>
<dbReference type="OMA" id="CQKHMVD"/>
<dbReference type="InterPro" id="IPR057326">
    <property type="entry name" value="KR_dom"/>
</dbReference>
<proteinExistence type="inferred from homology"/>
<comment type="subunit">
    <text evidence="19">Homotetramer (in vitro). Heterotetramer with HSD17B8; contains two molecules each of HSD17B8 and CBR4. Does not form homotetramers when HSD17B8 is coexpressed, only heterotetramers (in vitro).</text>
</comment>
<dbReference type="PRINTS" id="PR00081">
    <property type="entry name" value="GDHRDH"/>
</dbReference>
<dbReference type="SUPFAM" id="SSF51735">
    <property type="entry name" value="NAD(P)-binding Rossmann-fold domains"/>
    <property type="match status" value="1"/>
</dbReference>
<evidence type="ECO:0000256" key="5">
    <source>
        <dbReference type="ARBA" id="ARBA00018576"/>
    </source>
</evidence>
<gene>
    <name evidence="23" type="ORF">H920_07751</name>
</gene>
<evidence type="ECO:0000256" key="19">
    <source>
        <dbReference type="ARBA" id="ARBA00065537"/>
    </source>
</evidence>
<dbReference type="Pfam" id="PF13561">
    <property type="entry name" value="adh_short_C2"/>
    <property type="match status" value="1"/>
</dbReference>
<dbReference type="PROSITE" id="PS00061">
    <property type="entry name" value="ADH_SHORT"/>
    <property type="match status" value="1"/>
</dbReference>
<dbReference type="InterPro" id="IPR002347">
    <property type="entry name" value="SDR_fam"/>
</dbReference>
<dbReference type="GO" id="GO:0048038">
    <property type="term" value="F:quinone binding"/>
    <property type="evidence" value="ECO:0007669"/>
    <property type="project" value="TreeGrafter"/>
</dbReference>
<comment type="subcellular location">
    <subcellularLocation>
        <location evidence="1">Mitochondrion matrix</location>
    </subcellularLocation>
</comment>
<accession>A0A091DK53</accession>
<dbReference type="PRINTS" id="PR00080">
    <property type="entry name" value="SDRFAMILY"/>
</dbReference>
<name>A0A091DK53_FUKDA</name>
<evidence type="ECO:0000256" key="12">
    <source>
        <dbReference type="ARBA" id="ARBA00023128"/>
    </source>
</evidence>